<comment type="caution">
    <text evidence="1">The sequence shown here is derived from an EMBL/GenBank/DDBJ whole genome shotgun (WGS) entry which is preliminary data.</text>
</comment>
<name>A0ABW3YZM0_MYCRA</name>
<proteinExistence type="predicted"/>
<sequence>MTPTKDKTHGVKVGLLFDQDVEDALAQACGDFKWKREYAIALIVREWLEESGYLPIHDRDGSAGTQETA</sequence>
<dbReference type="EMBL" id="JBHTNF010000011">
    <property type="protein sequence ID" value="MFD1329376.1"/>
    <property type="molecule type" value="Genomic_DNA"/>
</dbReference>
<evidence type="ECO:0008006" key="3">
    <source>
        <dbReference type="Google" id="ProtNLM"/>
    </source>
</evidence>
<accession>A0ABW3YZM0</accession>
<gene>
    <name evidence="1" type="ORF">ACFQ33_15920</name>
</gene>
<dbReference type="Proteomes" id="UP001597173">
    <property type="component" value="Unassembled WGS sequence"/>
</dbReference>
<organism evidence="1 2">
    <name type="scientific">Mycoplana ramosa</name>
    <name type="common">Mycoplana bullata</name>
    <dbReference type="NCBI Taxonomy" id="40837"/>
    <lineage>
        <taxon>Bacteria</taxon>
        <taxon>Pseudomonadati</taxon>
        <taxon>Pseudomonadota</taxon>
        <taxon>Alphaproteobacteria</taxon>
        <taxon>Hyphomicrobiales</taxon>
        <taxon>Rhizobiaceae</taxon>
        <taxon>Mycoplana</taxon>
    </lineage>
</organism>
<keyword evidence="2" id="KW-1185">Reference proteome</keyword>
<reference evidence="2" key="1">
    <citation type="journal article" date="2019" name="Int. J. Syst. Evol. Microbiol.">
        <title>The Global Catalogue of Microorganisms (GCM) 10K type strain sequencing project: providing services to taxonomists for standard genome sequencing and annotation.</title>
        <authorList>
            <consortium name="The Broad Institute Genomics Platform"/>
            <consortium name="The Broad Institute Genome Sequencing Center for Infectious Disease"/>
            <person name="Wu L."/>
            <person name="Ma J."/>
        </authorList>
    </citation>
    <scope>NUCLEOTIDE SEQUENCE [LARGE SCALE GENOMIC DNA]</scope>
    <source>
        <strain evidence="2">CCUG 55609</strain>
    </source>
</reference>
<evidence type="ECO:0000313" key="1">
    <source>
        <dbReference type="EMBL" id="MFD1329376.1"/>
    </source>
</evidence>
<protein>
    <recommendedName>
        <fullName evidence="3">CopG family transcriptional regulator</fullName>
    </recommendedName>
</protein>
<evidence type="ECO:0000313" key="2">
    <source>
        <dbReference type="Proteomes" id="UP001597173"/>
    </source>
</evidence>
<dbReference type="RefSeq" id="WP_374840355.1">
    <property type="nucleotide sequence ID" value="NZ_JBHEEW010000015.1"/>
</dbReference>